<dbReference type="Proteomes" id="UP000320055">
    <property type="component" value="Unassembled WGS sequence"/>
</dbReference>
<dbReference type="EMBL" id="CAACVJ010000599">
    <property type="protein sequence ID" value="VEP17724.1"/>
    <property type="molecule type" value="Genomic_DNA"/>
</dbReference>
<organism evidence="2 3">
    <name type="scientific">Hyella patelloides LEGE 07179</name>
    <dbReference type="NCBI Taxonomy" id="945734"/>
    <lineage>
        <taxon>Bacteria</taxon>
        <taxon>Bacillati</taxon>
        <taxon>Cyanobacteriota</taxon>
        <taxon>Cyanophyceae</taxon>
        <taxon>Pleurocapsales</taxon>
        <taxon>Hyellaceae</taxon>
        <taxon>Hyella</taxon>
    </lineage>
</organism>
<feature type="region of interest" description="Disordered" evidence="1">
    <location>
        <begin position="1"/>
        <end position="56"/>
    </location>
</feature>
<name>A0A563W1Y5_9CYAN</name>
<protein>
    <submittedName>
        <fullName evidence="2">Uncharacterized protein</fullName>
    </submittedName>
</protein>
<evidence type="ECO:0000313" key="3">
    <source>
        <dbReference type="Proteomes" id="UP000320055"/>
    </source>
</evidence>
<proteinExistence type="predicted"/>
<keyword evidence="3" id="KW-1185">Reference proteome</keyword>
<evidence type="ECO:0000313" key="2">
    <source>
        <dbReference type="EMBL" id="VEP17724.1"/>
    </source>
</evidence>
<dbReference type="OrthoDB" id="574439at2"/>
<sequence length="106" mass="12064">MSKFKNILDAANQPPEPETVKKKTKTTKKSSPPIVDEKPEPVKKGRPKGKRSNPDFEQVTAYVRSKTYRQTKIALLQQSELEDFSELVEELLTEWLSTQKGKSSNT</sequence>
<dbReference type="RefSeq" id="WP_144876147.1">
    <property type="nucleotide sequence ID" value="NZ_LR214370.1"/>
</dbReference>
<dbReference type="AlphaFoldDB" id="A0A563W1Y5"/>
<accession>A0A563W1Y5</accession>
<evidence type="ECO:0000256" key="1">
    <source>
        <dbReference type="SAM" id="MobiDB-lite"/>
    </source>
</evidence>
<gene>
    <name evidence="2" type="ORF">H1P_6380004</name>
</gene>
<reference evidence="2 3" key="1">
    <citation type="submission" date="2019-01" db="EMBL/GenBank/DDBJ databases">
        <authorList>
            <person name="Brito A."/>
        </authorList>
    </citation>
    <scope>NUCLEOTIDE SEQUENCE [LARGE SCALE GENOMIC DNA]</scope>
    <source>
        <strain evidence="2">1</strain>
    </source>
</reference>